<evidence type="ECO:0000313" key="2">
    <source>
        <dbReference type="Proteomes" id="UP000635606"/>
    </source>
</evidence>
<dbReference type="EMBL" id="BOPH01000088">
    <property type="protein sequence ID" value="GIJ71313.1"/>
    <property type="molecule type" value="Genomic_DNA"/>
</dbReference>
<name>A0A8J3ZY26_9ACTN</name>
<accession>A0A8J3ZY26</accession>
<organism evidence="1 2">
    <name type="scientific">Virgisporangium ochraceum</name>
    <dbReference type="NCBI Taxonomy" id="65505"/>
    <lineage>
        <taxon>Bacteria</taxon>
        <taxon>Bacillati</taxon>
        <taxon>Actinomycetota</taxon>
        <taxon>Actinomycetes</taxon>
        <taxon>Micromonosporales</taxon>
        <taxon>Micromonosporaceae</taxon>
        <taxon>Virgisporangium</taxon>
    </lineage>
</organism>
<dbReference type="Proteomes" id="UP000635606">
    <property type="component" value="Unassembled WGS sequence"/>
</dbReference>
<gene>
    <name evidence="1" type="ORF">Voc01_062300</name>
</gene>
<protein>
    <submittedName>
        <fullName evidence="1">Uncharacterized protein</fullName>
    </submittedName>
</protein>
<dbReference type="AlphaFoldDB" id="A0A8J3ZY26"/>
<comment type="caution">
    <text evidence="1">The sequence shown here is derived from an EMBL/GenBank/DDBJ whole genome shotgun (WGS) entry which is preliminary data.</text>
</comment>
<evidence type="ECO:0000313" key="1">
    <source>
        <dbReference type="EMBL" id="GIJ71313.1"/>
    </source>
</evidence>
<proteinExistence type="predicted"/>
<keyword evidence="2" id="KW-1185">Reference proteome</keyword>
<sequence>MAEHAPGHRVTIPLRPVRVADSYVVDMRTGARHGQDRNGPVALVAVQPTGVSRWLPALASSSDGFGGVASAGEVATTTPPLGRSLRTYAEYVRDTAARWSGSSTGGTAYP</sequence>
<reference evidence="1" key="1">
    <citation type="submission" date="2021-01" db="EMBL/GenBank/DDBJ databases">
        <title>Whole genome shotgun sequence of Virgisporangium ochraceum NBRC 16418.</title>
        <authorList>
            <person name="Komaki H."/>
            <person name="Tamura T."/>
        </authorList>
    </citation>
    <scope>NUCLEOTIDE SEQUENCE</scope>
    <source>
        <strain evidence="1">NBRC 16418</strain>
    </source>
</reference>